<comment type="caution">
    <text evidence="1">The sequence shown here is derived from an EMBL/GenBank/DDBJ whole genome shotgun (WGS) entry which is preliminary data.</text>
</comment>
<dbReference type="EMBL" id="CAJVQC010057753">
    <property type="protein sequence ID" value="CAG8797924.1"/>
    <property type="molecule type" value="Genomic_DNA"/>
</dbReference>
<keyword evidence="2" id="KW-1185">Reference proteome</keyword>
<dbReference type="Proteomes" id="UP000789920">
    <property type="component" value="Unassembled WGS sequence"/>
</dbReference>
<organism evidence="1 2">
    <name type="scientific">Racocetra persica</name>
    <dbReference type="NCBI Taxonomy" id="160502"/>
    <lineage>
        <taxon>Eukaryota</taxon>
        <taxon>Fungi</taxon>
        <taxon>Fungi incertae sedis</taxon>
        <taxon>Mucoromycota</taxon>
        <taxon>Glomeromycotina</taxon>
        <taxon>Glomeromycetes</taxon>
        <taxon>Diversisporales</taxon>
        <taxon>Gigasporaceae</taxon>
        <taxon>Racocetra</taxon>
    </lineage>
</organism>
<accession>A0ACA9RKP4</accession>
<proteinExistence type="predicted"/>
<sequence length="119" mass="13574">MATSMQRDLSAADYNFTKLSITPFSFYTGQVYISLKDTTFQASSALRHATEFYDSIEQNYLSANSLPEIVIVYTVKVLITDIILVLFNWANLAERIIFILNLGFQRVALQQEQMSTESE</sequence>
<evidence type="ECO:0000313" key="2">
    <source>
        <dbReference type="Proteomes" id="UP000789920"/>
    </source>
</evidence>
<feature type="non-terminal residue" evidence="1">
    <location>
        <position position="119"/>
    </location>
</feature>
<evidence type="ECO:0000313" key="1">
    <source>
        <dbReference type="EMBL" id="CAG8797924.1"/>
    </source>
</evidence>
<reference evidence="1" key="1">
    <citation type="submission" date="2021-06" db="EMBL/GenBank/DDBJ databases">
        <authorList>
            <person name="Kallberg Y."/>
            <person name="Tangrot J."/>
            <person name="Rosling A."/>
        </authorList>
    </citation>
    <scope>NUCLEOTIDE SEQUENCE</scope>
    <source>
        <strain evidence="1">MA461A</strain>
    </source>
</reference>
<name>A0ACA9RKP4_9GLOM</name>
<gene>
    <name evidence="1" type="ORF">RPERSI_LOCUS20431</name>
</gene>
<protein>
    <submittedName>
        <fullName evidence="1">24217_t:CDS:1</fullName>
    </submittedName>
</protein>